<dbReference type="PROSITE" id="PS50262">
    <property type="entry name" value="G_PROTEIN_RECEP_F1_2"/>
    <property type="match status" value="1"/>
</dbReference>
<comment type="subcellular location">
    <subcellularLocation>
        <location evidence="1">Cell membrane</location>
        <topology evidence="1">Multi-pass membrane protein</topology>
    </subcellularLocation>
</comment>
<dbReference type="EMBL" id="MU825880">
    <property type="protein sequence ID" value="KAJ7385642.1"/>
    <property type="molecule type" value="Genomic_DNA"/>
</dbReference>
<proteinExistence type="predicted"/>
<dbReference type="Gene3D" id="1.20.1070.10">
    <property type="entry name" value="Rhodopsin 7-helix transmembrane proteins"/>
    <property type="match status" value="1"/>
</dbReference>
<dbReference type="SUPFAM" id="SSF81321">
    <property type="entry name" value="Family A G protein-coupled receptor-like"/>
    <property type="match status" value="1"/>
</dbReference>
<comment type="caution">
    <text evidence="12">The sequence shown here is derived from an EMBL/GenBank/DDBJ whole genome shotgun (WGS) entry which is preliminary data.</text>
</comment>
<keyword evidence="5" id="KW-0297">G-protein coupled receptor</keyword>
<gene>
    <name evidence="12" type="primary">ADORA1_3</name>
    <name evidence="12" type="ORF">OS493_015234</name>
</gene>
<keyword evidence="9" id="KW-0807">Transducer</keyword>
<keyword evidence="3 10" id="KW-0812">Transmembrane</keyword>
<keyword evidence="7 12" id="KW-0675">Receptor</keyword>
<evidence type="ECO:0000259" key="11">
    <source>
        <dbReference type="PROSITE" id="PS50262"/>
    </source>
</evidence>
<evidence type="ECO:0000256" key="4">
    <source>
        <dbReference type="ARBA" id="ARBA00022989"/>
    </source>
</evidence>
<organism evidence="12 13">
    <name type="scientific">Desmophyllum pertusum</name>
    <dbReference type="NCBI Taxonomy" id="174260"/>
    <lineage>
        <taxon>Eukaryota</taxon>
        <taxon>Metazoa</taxon>
        <taxon>Cnidaria</taxon>
        <taxon>Anthozoa</taxon>
        <taxon>Hexacorallia</taxon>
        <taxon>Scleractinia</taxon>
        <taxon>Caryophylliina</taxon>
        <taxon>Caryophylliidae</taxon>
        <taxon>Desmophyllum</taxon>
    </lineage>
</organism>
<dbReference type="GO" id="GO:0004930">
    <property type="term" value="F:G protein-coupled receptor activity"/>
    <property type="evidence" value="ECO:0007669"/>
    <property type="project" value="UniProtKB-KW"/>
</dbReference>
<evidence type="ECO:0000256" key="9">
    <source>
        <dbReference type="ARBA" id="ARBA00023224"/>
    </source>
</evidence>
<evidence type="ECO:0000256" key="1">
    <source>
        <dbReference type="ARBA" id="ARBA00004651"/>
    </source>
</evidence>
<sequence length="130" mass="15110">MAVTIIIILVLFFITYLPQYITLHLLYFCKPCQESVTFHKIDVALSRFLFINSSLNPFIYAWRVPKYREAFTDCWRIFREKLGIPCQAGSGLLSSQRKVSQEGQLQGNFLRSSRVDNFSIELKEFKSTAT</sequence>
<evidence type="ECO:0000256" key="2">
    <source>
        <dbReference type="ARBA" id="ARBA00022475"/>
    </source>
</evidence>
<reference evidence="12" key="1">
    <citation type="submission" date="2023-01" db="EMBL/GenBank/DDBJ databases">
        <title>Genome assembly of the deep-sea coral Lophelia pertusa.</title>
        <authorList>
            <person name="Herrera S."/>
            <person name="Cordes E."/>
        </authorList>
    </citation>
    <scope>NUCLEOTIDE SEQUENCE</scope>
    <source>
        <strain evidence="12">USNM1676648</strain>
        <tissue evidence="12">Polyp</tissue>
    </source>
</reference>
<dbReference type="OrthoDB" id="5961208at2759"/>
<dbReference type="InterPro" id="IPR017452">
    <property type="entry name" value="GPCR_Rhodpsn_7TM"/>
</dbReference>
<evidence type="ECO:0000256" key="7">
    <source>
        <dbReference type="ARBA" id="ARBA00023170"/>
    </source>
</evidence>
<dbReference type="AlphaFoldDB" id="A0A9W9ZPN8"/>
<evidence type="ECO:0000256" key="8">
    <source>
        <dbReference type="ARBA" id="ARBA00023180"/>
    </source>
</evidence>
<keyword evidence="8" id="KW-0325">Glycoprotein</keyword>
<evidence type="ECO:0000313" key="13">
    <source>
        <dbReference type="Proteomes" id="UP001163046"/>
    </source>
</evidence>
<evidence type="ECO:0000256" key="3">
    <source>
        <dbReference type="ARBA" id="ARBA00022692"/>
    </source>
</evidence>
<dbReference type="PANTHER" id="PTHR24246:SF27">
    <property type="entry name" value="ADENOSINE RECEPTOR, ISOFORM A"/>
    <property type="match status" value="1"/>
</dbReference>
<evidence type="ECO:0000313" key="12">
    <source>
        <dbReference type="EMBL" id="KAJ7385642.1"/>
    </source>
</evidence>
<dbReference type="GO" id="GO:0005886">
    <property type="term" value="C:plasma membrane"/>
    <property type="evidence" value="ECO:0007669"/>
    <property type="project" value="UniProtKB-SubCell"/>
</dbReference>
<name>A0A9W9ZPN8_9CNID</name>
<evidence type="ECO:0000256" key="5">
    <source>
        <dbReference type="ARBA" id="ARBA00023040"/>
    </source>
</evidence>
<feature type="domain" description="G-protein coupled receptors family 1 profile" evidence="11">
    <location>
        <begin position="1"/>
        <end position="60"/>
    </location>
</feature>
<feature type="transmembrane region" description="Helical" evidence="10">
    <location>
        <begin position="6"/>
        <end position="29"/>
    </location>
</feature>
<keyword evidence="13" id="KW-1185">Reference proteome</keyword>
<keyword evidence="6 10" id="KW-0472">Membrane</keyword>
<dbReference type="PANTHER" id="PTHR24246">
    <property type="entry name" value="OLFACTORY RECEPTOR AND ADENOSINE RECEPTOR"/>
    <property type="match status" value="1"/>
</dbReference>
<evidence type="ECO:0000256" key="10">
    <source>
        <dbReference type="SAM" id="Phobius"/>
    </source>
</evidence>
<dbReference type="Proteomes" id="UP001163046">
    <property type="component" value="Unassembled WGS sequence"/>
</dbReference>
<evidence type="ECO:0000256" key="6">
    <source>
        <dbReference type="ARBA" id="ARBA00023136"/>
    </source>
</evidence>
<protein>
    <submittedName>
        <fullName evidence="12">Adenosine receptor A1</fullName>
    </submittedName>
</protein>
<accession>A0A9W9ZPN8</accession>
<keyword evidence="2" id="KW-1003">Cell membrane</keyword>
<keyword evidence="4 10" id="KW-1133">Transmembrane helix</keyword>